<reference evidence="1 2" key="2">
    <citation type="journal article" date="2022" name="Mol. Ecol. Resour.">
        <title>The genomes of chicory, endive, great burdock and yacon provide insights into Asteraceae paleo-polyploidization history and plant inulin production.</title>
        <authorList>
            <person name="Fan W."/>
            <person name="Wang S."/>
            <person name="Wang H."/>
            <person name="Wang A."/>
            <person name="Jiang F."/>
            <person name="Liu H."/>
            <person name="Zhao H."/>
            <person name="Xu D."/>
            <person name="Zhang Y."/>
        </authorList>
    </citation>
    <scope>NUCLEOTIDE SEQUENCE [LARGE SCALE GENOMIC DNA]</scope>
    <source>
        <strain evidence="2">cv. Yunnan</strain>
        <tissue evidence="1">Leaves</tissue>
    </source>
</reference>
<proteinExistence type="predicted"/>
<dbReference type="Proteomes" id="UP001056120">
    <property type="component" value="Linkage Group LG18"/>
</dbReference>
<evidence type="ECO:0000313" key="2">
    <source>
        <dbReference type="Proteomes" id="UP001056120"/>
    </source>
</evidence>
<keyword evidence="2" id="KW-1185">Reference proteome</keyword>
<organism evidence="1 2">
    <name type="scientific">Smallanthus sonchifolius</name>
    <dbReference type="NCBI Taxonomy" id="185202"/>
    <lineage>
        <taxon>Eukaryota</taxon>
        <taxon>Viridiplantae</taxon>
        <taxon>Streptophyta</taxon>
        <taxon>Embryophyta</taxon>
        <taxon>Tracheophyta</taxon>
        <taxon>Spermatophyta</taxon>
        <taxon>Magnoliopsida</taxon>
        <taxon>eudicotyledons</taxon>
        <taxon>Gunneridae</taxon>
        <taxon>Pentapetalae</taxon>
        <taxon>asterids</taxon>
        <taxon>campanulids</taxon>
        <taxon>Asterales</taxon>
        <taxon>Asteraceae</taxon>
        <taxon>Asteroideae</taxon>
        <taxon>Heliantheae alliance</taxon>
        <taxon>Millerieae</taxon>
        <taxon>Smallanthus</taxon>
    </lineage>
</organism>
<protein>
    <submittedName>
        <fullName evidence="1">Uncharacterized protein</fullName>
    </submittedName>
</protein>
<evidence type="ECO:0000313" key="1">
    <source>
        <dbReference type="EMBL" id="KAI3756013.1"/>
    </source>
</evidence>
<comment type="caution">
    <text evidence="1">The sequence shown here is derived from an EMBL/GenBank/DDBJ whole genome shotgun (WGS) entry which is preliminary data.</text>
</comment>
<reference evidence="2" key="1">
    <citation type="journal article" date="2022" name="Mol. Ecol. Resour.">
        <title>The genomes of chicory, endive, great burdock and yacon provide insights into Asteraceae palaeo-polyploidization history and plant inulin production.</title>
        <authorList>
            <person name="Fan W."/>
            <person name="Wang S."/>
            <person name="Wang H."/>
            <person name="Wang A."/>
            <person name="Jiang F."/>
            <person name="Liu H."/>
            <person name="Zhao H."/>
            <person name="Xu D."/>
            <person name="Zhang Y."/>
        </authorList>
    </citation>
    <scope>NUCLEOTIDE SEQUENCE [LARGE SCALE GENOMIC DNA]</scope>
    <source>
        <strain evidence="2">cv. Yunnan</strain>
    </source>
</reference>
<accession>A0ACB9EBR7</accession>
<gene>
    <name evidence="1" type="ORF">L1987_55825</name>
</gene>
<sequence length="492" mass="56937">MFFDRHRLCLFAIGGRVAVVIKGQQNQTINDFFNILEQIMSFKDDFQHLKIQLRDIKSATSNFRDKPIGIGGFGEVYKGELSLQEGKKTVAFKRLNRKWGQGDTEFWKEIMMLSQYCVEYDKGELKKILVPEWKKCYEEDKMDDIEMSKDEDVRAKHEERISIANQAATPISYTTRNELVLILSNGILIKGGYREVSINKNGEFQEMLLFNKSKHDDDGYWSVLYIKDNALFALNTDFRLQGSARLYLIGIEFLPVEYYRYGILHLPGTQSRTRAWSEEVEIVAPQPSVDESKWFSVSKHMKKRHMLPAVEVLKEGSASTFQLVAEFCEIESFTISCKIDPELLSTGINYACYLVYKVPEKHSMVSGLVQIDHETLKENDGSSYSLSLERNELLVDLRTPTDIPFIGCNPNDQSGRTRRIKGHPKLRKDGWTEVQILDFKYDRSKVHAPTIQMHCHVRSYHKWKFSGLLVQGIEFRPVKVYFNNPRALSPHE</sequence>
<dbReference type="EMBL" id="CM042035">
    <property type="protein sequence ID" value="KAI3756013.1"/>
    <property type="molecule type" value="Genomic_DNA"/>
</dbReference>
<name>A0ACB9EBR7_9ASTR</name>